<accession>B4DCI2</accession>
<dbReference type="AlphaFoldDB" id="B4DCI2"/>
<name>B4DCI2_9BACT</name>
<dbReference type="InParanoid" id="B4DCI2"/>
<dbReference type="EMBL" id="ABVL01000050">
    <property type="protein sequence ID" value="EDY15858.1"/>
    <property type="molecule type" value="Genomic_DNA"/>
</dbReference>
<keyword evidence="2" id="KW-1185">Reference proteome</keyword>
<sequence>MDIVKAPTVLVSNPASGSTPATTDWVLTLGSNSSPANIGTNITPTITTASGGSAAVNIVCFITDRVSYVVQGNQLVYYGRQKTGGIGKVMANDLTTTTPFSIPSTPLGAPYYRFVAAINLSTADTSSSNRKFRAANMFLNAMEPYRARLTTYQ</sequence>
<dbReference type="STRING" id="497964.CfE428DRAFT_6623"/>
<proteinExistence type="predicted"/>
<evidence type="ECO:0000313" key="1">
    <source>
        <dbReference type="EMBL" id="EDY15858.1"/>
    </source>
</evidence>
<protein>
    <submittedName>
        <fullName evidence="1">Uncharacterized protein</fullName>
    </submittedName>
</protein>
<reference evidence="1 2" key="1">
    <citation type="journal article" date="2011" name="J. Bacteriol.">
        <title>Genome sequence of Chthoniobacter flavus Ellin428, an aerobic heterotrophic soil bacterium.</title>
        <authorList>
            <person name="Kant R."/>
            <person name="van Passel M.W."/>
            <person name="Palva A."/>
            <person name="Lucas S."/>
            <person name="Lapidus A."/>
            <person name="Glavina Del Rio T."/>
            <person name="Dalin E."/>
            <person name="Tice H."/>
            <person name="Bruce D."/>
            <person name="Goodwin L."/>
            <person name="Pitluck S."/>
            <person name="Larimer F.W."/>
            <person name="Land M.L."/>
            <person name="Hauser L."/>
            <person name="Sangwan P."/>
            <person name="de Vos W.M."/>
            <person name="Janssen P.H."/>
            <person name="Smidt H."/>
        </authorList>
    </citation>
    <scope>NUCLEOTIDE SEQUENCE [LARGE SCALE GENOMIC DNA]</scope>
    <source>
        <strain evidence="1 2">Ellin428</strain>
    </source>
</reference>
<dbReference type="Proteomes" id="UP000005824">
    <property type="component" value="Unassembled WGS sequence"/>
</dbReference>
<organism evidence="1 2">
    <name type="scientific">Chthoniobacter flavus Ellin428</name>
    <dbReference type="NCBI Taxonomy" id="497964"/>
    <lineage>
        <taxon>Bacteria</taxon>
        <taxon>Pseudomonadati</taxon>
        <taxon>Verrucomicrobiota</taxon>
        <taxon>Spartobacteria</taxon>
        <taxon>Chthoniobacterales</taxon>
        <taxon>Chthoniobacteraceae</taxon>
        <taxon>Chthoniobacter</taxon>
    </lineage>
</organism>
<gene>
    <name evidence="1" type="ORF">CfE428DRAFT_6623</name>
</gene>
<evidence type="ECO:0000313" key="2">
    <source>
        <dbReference type="Proteomes" id="UP000005824"/>
    </source>
</evidence>
<dbReference type="RefSeq" id="WP_006983940.1">
    <property type="nucleotide sequence ID" value="NZ_ABVL01000050.1"/>
</dbReference>
<comment type="caution">
    <text evidence="1">The sequence shown here is derived from an EMBL/GenBank/DDBJ whole genome shotgun (WGS) entry which is preliminary data.</text>
</comment>